<dbReference type="InterPro" id="IPR000182">
    <property type="entry name" value="GNAT_dom"/>
</dbReference>
<protein>
    <recommendedName>
        <fullName evidence="4">N-acetyltransferase domain-containing protein</fullName>
    </recommendedName>
</protein>
<keyword evidence="2" id="KW-0012">Acyltransferase</keyword>
<dbReference type="Gene3D" id="3.40.630.30">
    <property type="match status" value="1"/>
</dbReference>
<dbReference type="PATRIC" id="fig|883066.3.peg.1375"/>
<proteinExistence type="predicted"/>
<dbReference type="PROSITE" id="PS51186">
    <property type="entry name" value="GNAT"/>
    <property type="match status" value="1"/>
</dbReference>
<keyword evidence="1" id="KW-0808">Transferase</keyword>
<dbReference type="CDD" id="cd04301">
    <property type="entry name" value="NAT_SF"/>
    <property type="match status" value="1"/>
</dbReference>
<reference evidence="5 6" key="1">
    <citation type="submission" date="2012-09" db="EMBL/GenBank/DDBJ databases">
        <title>The Genome Sequence of Actinobaculum massiliae ACS-171-V-COL2.</title>
        <authorList>
            <consortium name="The Broad Institute Genome Sequencing Platform"/>
            <person name="Earl A."/>
            <person name="Ward D."/>
            <person name="Feldgarden M."/>
            <person name="Gevers D."/>
            <person name="Saerens B."/>
            <person name="Vaneechoutte M."/>
            <person name="Walker B."/>
            <person name="Young S.K."/>
            <person name="Zeng Q."/>
            <person name="Gargeya S."/>
            <person name="Fitzgerald M."/>
            <person name="Haas B."/>
            <person name="Abouelleil A."/>
            <person name="Alvarado L."/>
            <person name="Arachchi H.M."/>
            <person name="Berlin A."/>
            <person name="Chapman S.B."/>
            <person name="Goldberg J."/>
            <person name="Griggs A."/>
            <person name="Gujja S."/>
            <person name="Hansen M."/>
            <person name="Howarth C."/>
            <person name="Imamovic A."/>
            <person name="Larimer J."/>
            <person name="McCowen C."/>
            <person name="Montmayeur A."/>
            <person name="Murphy C."/>
            <person name="Neiman D."/>
            <person name="Pearson M."/>
            <person name="Priest M."/>
            <person name="Roberts A."/>
            <person name="Saif S."/>
            <person name="Shea T."/>
            <person name="Sisk P."/>
            <person name="Sykes S."/>
            <person name="Wortman J."/>
            <person name="Nusbaum C."/>
            <person name="Birren B."/>
        </authorList>
    </citation>
    <scope>NUCLEOTIDE SEQUENCE [LARGE SCALE GENOMIC DNA]</scope>
    <source>
        <strain evidence="6">ACS-171-V-Col2</strain>
    </source>
</reference>
<dbReference type="HOGENOM" id="CLU_013985_23_3_11"/>
<evidence type="ECO:0000256" key="1">
    <source>
        <dbReference type="ARBA" id="ARBA00022679"/>
    </source>
</evidence>
<dbReference type="Pfam" id="PF00583">
    <property type="entry name" value="Acetyltransf_1"/>
    <property type="match status" value="1"/>
</dbReference>
<evidence type="ECO:0000313" key="6">
    <source>
        <dbReference type="Proteomes" id="UP000009888"/>
    </source>
</evidence>
<dbReference type="InterPro" id="IPR051556">
    <property type="entry name" value="N-term/lysine_N-AcTrnsfr"/>
</dbReference>
<dbReference type="Proteomes" id="UP000009888">
    <property type="component" value="Unassembled WGS sequence"/>
</dbReference>
<name>K9F068_9ACTO</name>
<dbReference type="GO" id="GO:0031415">
    <property type="term" value="C:NatA complex"/>
    <property type="evidence" value="ECO:0007669"/>
    <property type="project" value="TreeGrafter"/>
</dbReference>
<evidence type="ECO:0000259" key="4">
    <source>
        <dbReference type="PROSITE" id="PS51186"/>
    </source>
</evidence>
<evidence type="ECO:0000256" key="2">
    <source>
        <dbReference type="ARBA" id="ARBA00023315"/>
    </source>
</evidence>
<dbReference type="PANTHER" id="PTHR42919">
    <property type="entry name" value="N-ALPHA-ACETYLTRANSFERASE"/>
    <property type="match status" value="1"/>
</dbReference>
<organism evidence="5 6">
    <name type="scientific">Actinobaculum massiliense ACS-171-V-Col2</name>
    <dbReference type="NCBI Taxonomy" id="883066"/>
    <lineage>
        <taxon>Bacteria</taxon>
        <taxon>Bacillati</taxon>
        <taxon>Actinomycetota</taxon>
        <taxon>Actinomycetes</taxon>
        <taxon>Actinomycetales</taxon>
        <taxon>Actinomycetaceae</taxon>
        <taxon>Actinobaculum</taxon>
    </lineage>
</organism>
<sequence>MWPRAWPNRLATATTSSVKAHGVGAPDGNQANSQGSAARDRLGGGVHLRRDLAVPGDSDALTRFDFSVFDRDAWPEAAWTDALQFPRYLVLIDRLVRSGPEQAGGPERANAPTPEVDDVVAVGAVSIGLEAEILTLGVDRAFRGCGLGAAMLDSLIAIATECGAADLFLEVRAEDPVARGLYESRGFSAVGTRRGYYRGKDAVIMRRSVR</sequence>
<feature type="region of interest" description="Disordered" evidence="3">
    <location>
        <begin position="16"/>
        <end position="41"/>
    </location>
</feature>
<dbReference type="PANTHER" id="PTHR42919:SF8">
    <property type="entry name" value="N-ALPHA-ACETYLTRANSFERASE 50"/>
    <property type="match status" value="1"/>
</dbReference>
<evidence type="ECO:0000313" key="5">
    <source>
        <dbReference type="EMBL" id="EKU94860.1"/>
    </source>
</evidence>
<dbReference type="InterPro" id="IPR016181">
    <property type="entry name" value="Acyl_CoA_acyltransferase"/>
</dbReference>
<evidence type="ECO:0000256" key="3">
    <source>
        <dbReference type="SAM" id="MobiDB-lite"/>
    </source>
</evidence>
<dbReference type="GO" id="GO:0016747">
    <property type="term" value="F:acyltransferase activity, transferring groups other than amino-acyl groups"/>
    <property type="evidence" value="ECO:0007669"/>
    <property type="project" value="InterPro"/>
</dbReference>
<dbReference type="AlphaFoldDB" id="K9F068"/>
<gene>
    <name evidence="5" type="ORF">HMPREF9233_01314</name>
</gene>
<dbReference type="GO" id="GO:0007064">
    <property type="term" value="P:mitotic sister chromatid cohesion"/>
    <property type="evidence" value="ECO:0007669"/>
    <property type="project" value="TreeGrafter"/>
</dbReference>
<comment type="caution">
    <text evidence="5">The sequence shown here is derived from an EMBL/GenBank/DDBJ whole genome shotgun (WGS) entry which is preliminary data.</text>
</comment>
<dbReference type="STRING" id="202789.GCA_001457435_00796"/>
<dbReference type="SUPFAM" id="SSF55729">
    <property type="entry name" value="Acyl-CoA N-acyltransferases (Nat)"/>
    <property type="match status" value="1"/>
</dbReference>
<feature type="domain" description="N-acetyltransferase" evidence="4">
    <location>
        <begin position="46"/>
        <end position="210"/>
    </location>
</feature>
<keyword evidence="6" id="KW-1185">Reference proteome</keyword>
<dbReference type="eggNOG" id="COG0456">
    <property type="taxonomic scope" value="Bacteria"/>
</dbReference>
<dbReference type="EMBL" id="AGWL01000007">
    <property type="protein sequence ID" value="EKU94860.1"/>
    <property type="molecule type" value="Genomic_DNA"/>
</dbReference>
<accession>K9F068</accession>